<evidence type="ECO:0000313" key="1">
    <source>
        <dbReference type="EMBL" id="RKE04565.1"/>
    </source>
</evidence>
<dbReference type="AlphaFoldDB" id="A0A419XA25"/>
<name>A0A419XA25_9BACT</name>
<protein>
    <submittedName>
        <fullName evidence="1">Uncharacterized protein</fullName>
    </submittedName>
</protein>
<evidence type="ECO:0000313" key="2">
    <source>
        <dbReference type="Proteomes" id="UP000284531"/>
    </source>
</evidence>
<gene>
    <name evidence="1" type="ORF">BXY64_1591</name>
</gene>
<sequence length="51" mass="5769">MVEKLEESKICSEQSLVLNSLYLSPLGEGWGEVVFNYINAVFTTTKNRINC</sequence>
<keyword evidence="2" id="KW-1185">Reference proteome</keyword>
<proteinExistence type="predicted"/>
<comment type="caution">
    <text evidence="1">The sequence shown here is derived from an EMBL/GenBank/DDBJ whole genome shotgun (WGS) entry which is preliminary data.</text>
</comment>
<dbReference type="Proteomes" id="UP000284531">
    <property type="component" value="Unassembled WGS sequence"/>
</dbReference>
<dbReference type="EMBL" id="RAPQ01000008">
    <property type="protein sequence ID" value="RKE04565.1"/>
    <property type="molecule type" value="Genomic_DNA"/>
</dbReference>
<organism evidence="1 2">
    <name type="scientific">Marinifilum flexuosum</name>
    <dbReference type="NCBI Taxonomy" id="1117708"/>
    <lineage>
        <taxon>Bacteria</taxon>
        <taxon>Pseudomonadati</taxon>
        <taxon>Bacteroidota</taxon>
        <taxon>Bacteroidia</taxon>
        <taxon>Marinilabiliales</taxon>
        <taxon>Marinifilaceae</taxon>
    </lineage>
</organism>
<accession>A0A419XA25</accession>
<reference evidence="1 2" key="1">
    <citation type="submission" date="2018-09" db="EMBL/GenBank/DDBJ databases">
        <title>Genomic Encyclopedia of Archaeal and Bacterial Type Strains, Phase II (KMG-II): from individual species to whole genera.</title>
        <authorList>
            <person name="Goeker M."/>
        </authorList>
    </citation>
    <scope>NUCLEOTIDE SEQUENCE [LARGE SCALE GENOMIC DNA]</scope>
    <source>
        <strain evidence="1 2">DSM 21950</strain>
    </source>
</reference>